<comment type="similarity">
    <text evidence="1">Belongs to the PPR family. P subfamily.</text>
</comment>
<feature type="repeat" description="PPR" evidence="4">
    <location>
        <begin position="462"/>
        <end position="496"/>
    </location>
</feature>
<dbReference type="Gene3D" id="1.25.40.10">
    <property type="entry name" value="Tetratricopeptide repeat domain"/>
    <property type="match status" value="4"/>
</dbReference>
<keyword evidence="7" id="KW-1185">Reference proteome</keyword>
<dbReference type="PANTHER" id="PTHR47447">
    <property type="entry name" value="OS03G0856100 PROTEIN"/>
    <property type="match status" value="1"/>
</dbReference>
<dbReference type="EMBL" id="JAMRDG010000002">
    <property type="protein sequence ID" value="KAJ3688384.1"/>
    <property type="molecule type" value="Genomic_DNA"/>
</dbReference>
<evidence type="ECO:0000313" key="6">
    <source>
        <dbReference type="EMBL" id="KAJ3688384.1"/>
    </source>
</evidence>
<feature type="repeat" description="PPR" evidence="4">
    <location>
        <begin position="286"/>
        <end position="320"/>
    </location>
</feature>
<dbReference type="Pfam" id="PF13041">
    <property type="entry name" value="PPR_2"/>
    <property type="match status" value="3"/>
</dbReference>
<dbReference type="Pfam" id="PF12854">
    <property type="entry name" value="PPR_1"/>
    <property type="match status" value="2"/>
</dbReference>
<feature type="repeat" description="PPR" evidence="4">
    <location>
        <begin position="145"/>
        <end position="179"/>
    </location>
</feature>
<evidence type="ECO:0008006" key="8">
    <source>
        <dbReference type="Google" id="ProtNLM"/>
    </source>
</evidence>
<keyword evidence="3" id="KW-0809">Transit peptide</keyword>
<dbReference type="InterPro" id="IPR002885">
    <property type="entry name" value="PPR_rpt"/>
</dbReference>
<evidence type="ECO:0000256" key="2">
    <source>
        <dbReference type="ARBA" id="ARBA00022737"/>
    </source>
</evidence>
<feature type="repeat" description="PPR" evidence="4">
    <location>
        <begin position="392"/>
        <end position="426"/>
    </location>
</feature>
<accession>A0AAD6EL44</accession>
<evidence type="ECO:0000313" key="7">
    <source>
        <dbReference type="Proteomes" id="UP001210211"/>
    </source>
</evidence>
<comment type="caution">
    <text evidence="6">The sequence shown here is derived from an EMBL/GenBank/DDBJ whole genome shotgun (WGS) entry which is preliminary data.</text>
</comment>
<dbReference type="NCBIfam" id="TIGR00756">
    <property type="entry name" value="PPR"/>
    <property type="match status" value="5"/>
</dbReference>
<dbReference type="Pfam" id="PF01535">
    <property type="entry name" value="PPR"/>
    <property type="match status" value="2"/>
</dbReference>
<evidence type="ECO:0000256" key="4">
    <source>
        <dbReference type="PROSITE-ProRule" id="PRU00708"/>
    </source>
</evidence>
<dbReference type="AlphaFoldDB" id="A0AAD6EL44"/>
<dbReference type="PANTHER" id="PTHR47447:SF22">
    <property type="entry name" value="TETRATRICOPEPTIDE-LIKE HELICAL DOMAIN SUPERFAMILY"/>
    <property type="match status" value="1"/>
</dbReference>
<dbReference type="SUPFAM" id="SSF81901">
    <property type="entry name" value="HCP-like"/>
    <property type="match status" value="1"/>
</dbReference>
<feature type="region of interest" description="Disordered" evidence="5">
    <location>
        <begin position="51"/>
        <end position="78"/>
    </location>
</feature>
<dbReference type="InterPro" id="IPR011990">
    <property type="entry name" value="TPR-like_helical_dom_sf"/>
</dbReference>
<evidence type="ECO:0000256" key="1">
    <source>
        <dbReference type="ARBA" id="ARBA00007626"/>
    </source>
</evidence>
<name>A0AAD6EL44_9POAL</name>
<gene>
    <name evidence="6" type="ORF">LUZ61_017548</name>
</gene>
<dbReference type="PROSITE" id="PS51375">
    <property type="entry name" value="PPR"/>
    <property type="match status" value="9"/>
</dbReference>
<organism evidence="6 7">
    <name type="scientific">Rhynchospora tenuis</name>
    <dbReference type="NCBI Taxonomy" id="198213"/>
    <lineage>
        <taxon>Eukaryota</taxon>
        <taxon>Viridiplantae</taxon>
        <taxon>Streptophyta</taxon>
        <taxon>Embryophyta</taxon>
        <taxon>Tracheophyta</taxon>
        <taxon>Spermatophyta</taxon>
        <taxon>Magnoliopsida</taxon>
        <taxon>Liliopsida</taxon>
        <taxon>Poales</taxon>
        <taxon>Cyperaceae</taxon>
        <taxon>Cyperoideae</taxon>
        <taxon>Rhynchosporeae</taxon>
        <taxon>Rhynchospora</taxon>
    </lineage>
</organism>
<evidence type="ECO:0000256" key="5">
    <source>
        <dbReference type="SAM" id="MobiDB-lite"/>
    </source>
</evidence>
<dbReference type="Proteomes" id="UP001210211">
    <property type="component" value="Unassembled WGS sequence"/>
</dbReference>
<feature type="repeat" description="PPR" evidence="4">
    <location>
        <begin position="497"/>
        <end position="531"/>
    </location>
</feature>
<proteinExistence type="inferred from homology"/>
<keyword evidence="2" id="KW-0677">Repeat</keyword>
<feature type="repeat" description="PPR" evidence="4">
    <location>
        <begin position="357"/>
        <end position="391"/>
    </location>
</feature>
<reference evidence="6 7" key="1">
    <citation type="journal article" date="2022" name="Cell">
        <title>Repeat-based holocentromeres influence genome architecture and karyotype evolution.</title>
        <authorList>
            <person name="Hofstatter P.G."/>
            <person name="Thangavel G."/>
            <person name="Lux T."/>
            <person name="Neumann P."/>
            <person name="Vondrak T."/>
            <person name="Novak P."/>
            <person name="Zhang M."/>
            <person name="Costa L."/>
            <person name="Castellani M."/>
            <person name="Scott A."/>
            <person name="Toegelov H."/>
            <person name="Fuchs J."/>
            <person name="Mata-Sucre Y."/>
            <person name="Dias Y."/>
            <person name="Vanzela A.L.L."/>
            <person name="Huettel B."/>
            <person name="Almeida C.C.S."/>
            <person name="Simkova H."/>
            <person name="Souza G."/>
            <person name="Pedrosa-Harand A."/>
            <person name="Macas J."/>
            <person name="Mayer K.F.X."/>
            <person name="Houben A."/>
            <person name="Marques A."/>
        </authorList>
    </citation>
    <scope>NUCLEOTIDE SEQUENCE [LARGE SCALE GENOMIC DNA]</scope>
    <source>
        <strain evidence="6">RhyTen1mFocal</strain>
    </source>
</reference>
<sequence length="581" mass="65223">MTIQISMATSLSEFFPHFLCLPPPSLNFSKPIHVLCFSNKPYSNFNSTLSNTNNYHKTSSPPPPPPQESNPESTPDPTHLDNRLRRFLLARQYTDALSLVESMANQGYKLNIVLCSDLIKCFSSLGKIDSACYIMDLIESHSKPNNFLYNVFITGLCRNNRVILALETLGRMKLHGCRPNILTGNIIVGSLCHCGMLDLAFHTVDHLEQSYNCKPNLITYTKLVQGTVVERGTKEGLRLLDDMASKGIIPDHSTYNAVVQGMCKAGRVDEAWQFLVRLPARGFEPHVEAYSALLQALLESERWIDVEKLIDEMLERACEINSVHLAEMVKMLCQKMLTDKAWSLIDQANKRWGMKPDAKCRNTVIYAYIKEGRLDLATDFIQHMNSIGCAPDIVTYNTILTGLCKQGFVQQALQILHQMEAVGCRPNSGSYYIVAKGLWIAGDFAKAADLLSQMLKKGLKADEAIYSGLISGFCKEGLVDEAMEAWRLMEEAGITPTRAVYDTLLQGLAKVRRLVEVIDLFEDMLKKGLKPNEKTYTVILVGMAHMGYVLEAADIVKELGWKNVLSRDSLKRIRRKITRIS</sequence>
<protein>
    <recommendedName>
        <fullName evidence="8">Pentatricopeptide repeat-containing protein</fullName>
    </recommendedName>
</protein>
<feature type="repeat" description="PPR" evidence="4">
    <location>
        <begin position="251"/>
        <end position="285"/>
    </location>
</feature>
<evidence type="ECO:0000256" key="3">
    <source>
        <dbReference type="ARBA" id="ARBA00022946"/>
    </source>
</evidence>
<feature type="repeat" description="PPR" evidence="4">
    <location>
        <begin position="427"/>
        <end position="461"/>
    </location>
</feature>
<feature type="repeat" description="PPR" evidence="4">
    <location>
        <begin position="216"/>
        <end position="250"/>
    </location>
</feature>